<evidence type="ECO:0000313" key="2">
    <source>
        <dbReference type="Proteomes" id="UP000692954"/>
    </source>
</evidence>
<dbReference type="Proteomes" id="UP000692954">
    <property type="component" value="Unassembled WGS sequence"/>
</dbReference>
<protein>
    <submittedName>
        <fullName evidence="1">Uncharacterized protein</fullName>
    </submittedName>
</protein>
<name>A0A8S1MDK7_9CILI</name>
<dbReference type="EMBL" id="CAJJDN010000036">
    <property type="protein sequence ID" value="CAD8077609.1"/>
    <property type="molecule type" value="Genomic_DNA"/>
</dbReference>
<accession>A0A8S1MDK7</accession>
<proteinExistence type="predicted"/>
<keyword evidence="2" id="KW-1185">Reference proteome</keyword>
<dbReference type="OrthoDB" id="308662at2759"/>
<gene>
    <name evidence="1" type="ORF">PSON_ATCC_30995.1.T0360215</name>
</gene>
<evidence type="ECO:0000313" key="1">
    <source>
        <dbReference type="EMBL" id="CAD8077609.1"/>
    </source>
</evidence>
<dbReference type="AlphaFoldDB" id="A0A8S1MDK7"/>
<comment type="caution">
    <text evidence="1">The sequence shown here is derived from an EMBL/GenBank/DDBJ whole genome shotgun (WGS) entry which is preliminary data.</text>
</comment>
<sequence>MNSNNSTVSHISENYETKYYLHDQDKENNNIQIPTFLQYYQLHNSTSLNTITQKLTHTISQIQETENSLYETLQKTDITEQQKQNIKIRIIKLQMLQVIAQFKTETQSNLSTIQRELREIQNYILHELLQF</sequence>
<reference evidence="1" key="1">
    <citation type="submission" date="2021-01" db="EMBL/GenBank/DDBJ databases">
        <authorList>
            <consortium name="Genoscope - CEA"/>
            <person name="William W."/>
        </authorList>
    </citation>
    <scope>NUCLEOTIDE SEQUENCE</scope>
</reference>
<organism evidence="1 2">
    <name type="scientific">Paramecium sonneborni</name>
    <dbReference type="NCBI Taxonomy" id="65129"/>
    <lineage>
        <taxon>Eukaryota</taxon>
        <taxon>Sar</taxon>
        <taxon>Alveolata</taxon>
        <taxon>Ciliophora</taxon>
        <taxon>Intramacronucleata</taxon>
        <taxon>Oligohymenophorea</taxon>
        <taxon>Peniculida</taxon>
        <taxon>Parameciidae</taxon>
        <taxon>Paramecium</taxon>
    </lineage>
</organism>